<evidence type="ECO:0000313" key="9">
    <source>
        <dbReference type="EMBL" id="OAA91593.1"/>
    </source>
</evidence>
<dbReference type="RefSeq" id="WP_063554173.1">
    <property type="nucleotide sequence ID" value="NZ_LITT01000005.1"/>
</dbReference>
<name>A0A166S3P7_9CLOT</name>
<feature type="binding site" evidence="8">
    <location>
        <position position="61"/>
    </location>
    <ligand>
        <name>Zn(2+)</name>
        <dbReference type="ChEBI" id="CHEBI:29105"/>
        <label>1</label>
        <note>catalytic</note>
    </ligand>
</feature>
<keyword evidence="2 8" id="KW-0819">tRNA processing</keyword>
<comment type="caution">
    <text evidence="9">The sequence shown here is derived from an EMBL/GenBank/DDBJ whole genome shotgun (WGS) entry which is preliminary data.</text>
</comment>
<dbReference type="InterPro" id="IPR036866">
    <property type="entry name" value="RibonucZ/Hydroxyglut_hydro"/>
</dbReference>
<keyword evidence="5 8" id="KW-0255">Endonuclease</keyword>
<dbReference type="AlphaFoldDB" id="A0A166S3P7"/>
<comment type="catalytic activity">
    <reaction evidence="8">
        <text>Endonucleolytic cleavage of RNA, removing extra 3' nucleotides from tRNA precursor, generating 3' termini of tRNAs. A 3'-hydroxy group is left at the tRNA terminus and a 5'-phosphoryl group is left at the trailer molecule.</text>
        <dbReference type="EC" id="3.1.26.11"/>
    </reaction>
</comment>
<dbReference type="Pfam" id="PF23023">
    <property type="entry name" value="Anti-Pycsar_Apyc1"/>
    <property type="match status" value="1"/>
</dbReference>
<comment type="subunit">
    <text evidence="1 8">Homodimer.</text>
</comment>
<feature type="active site" description="Proton acceptor" evidence="8">
    <location>
        <position position="65"/>
    </location>
</feature>
<accession>A0A166S3P7</accession>
<evidence type="ECO:0000313" key="10">
    <source>
        <dbReference type="Proteomes" id="UP000077407"/>
    </source>
</evidence>
<evidence type="ECO:0000256" key="8">
    <source>
        <dbReference type="HAMAP-Rule" id="MF_01818"/>
    </source>
</evidence>
<feature type="binding site" evidence="8">
    <location>
        <position position="266"/>
    </location>
    <ligand>
        <name>Zn(2+)</name>
        <dbReference type="ChEBI" id="CHEBI:29105"/>
        <label>2</label>
        <note>catalytic</note>
    </ligand>
</feature>
<feature type="binding site" evidence="8">
    <location>
        <position position="66"/>
    </location>
    <ligand>
        <name>Zn(2+)</name>
        <dbReference type="ChEBI" id="CHEBI:29105"/>
        <label>2</label>
        <note>catalytic</note>
    </ligand>
</feature>
<keyword evidence="3 8" id="KW-0540">Nuclease</keyword>
<reference evidence="9 10" key="1">
    <citation type="journal article" date="2015" name="Biotechnol. Bioeng.">
        <title>Genome sequence and phenotypic characterization of Caulobacter segnis.</title>
        <authorList>
            <person name="Patel S."/>
            <person name="Fletcher B."/>
            <person name="Scott D.C."/>
            <person name="Ely B."/>
        </authorList>
    </citation>
    <scope>NUCLEOTIDE SEQUENCE [LARGE SCALE GENOMIC DNA]</scope>
    <source>
        <strain evidence="9 10">ERI-2</strain>
    </source>
</reference>
<gene>
    <name evidence="8 9" type="primary">rnz</name>
    <name evidence="9" type="ORF">WY13_00558</name>
</gene>
<dbReference type="NCBIfam" id="TIGR02651">
    <property type="entry name" value="RNase_Z"/>
    <property type="match status" value="1"/>
</dbReference>
<sequence length="303" mass="33921">MLDLCLLGCGGSMPVPDRYLTSMIASYNGKKLLIDCGEGTQVSLKILGCKIKNIDVILFTHFHADHIAGLPGLLLTIANSGRNMPITIIGPMGLRKVIEGLMVIAPVLPYNINLLELCGKESYFERIGDFNIGVLSVDHGMPCFAYSIGVDRNRKFDRDKALKNQVPLILWNKLQKGEKIEYEEKTYTPEMVLGDKRSGLKVSYCTDSRPTPELAQFVKKSDVFICEGMYGEDENISKAIQYKHMIFSEAAALAKRAEVGELWLTHFSPSMPKPELYLQNAQSIFKKTVIGKDRYVKSINFKD</sequence>
<dbReference type="EC" id="3.1.26.11" evidence="8"/>
<comment type="cofactor">
    <cofactor evidence="8">
        <name>Zn(2+)</name>
        <dbReference type="ChEBI" id="CHEBI:29105"/>
    </cofactor>
    <text evidence="8">Binds 2 Zn(2+) ions.</text>
</comment>
<dbReference type="GO" id="GO:0042781">
    <property type="term" value="F:3'-tRNA processing endoribonuclease activity"/>
    <property type="evidence" value="ECO:0007669"/>
    <property type="project" value="UniProtKB-UniRule"/>
</dbReference>
<feature type="binding site" evidence="8">
    <location>
        <position position="65"/>
    </location>
    <ligand>
        <name>Zn(2+)</name>
        <dbReference type="ChEBI" id="CHEBI:29105"/>
        <label>2</label>
        <note>catalytic</note>
    </ligand>
</feature>
<evidence type="ECO:0000256" key="2">
    <source>
        <dbReference type="ARBA" id="ARBA00022694"/>
    </source>
</evidence>
<evidence type="ECO:0000256" key="3">
    <source>
        <dbReference type="ARBA" id="ARBA00022722"/>
    </source>
</evidence>
<dbReference type="HAMAP" id="MF_01818">
    <property type="entry name" value="RNase_Z_BN"/>
    <property type="match status" value="1"/>
</dbReference>
<protein>
    <recommendedName>
        <fullName evidence="8">Ribonuclease Z</fullName>
        <shortName evidence="8">RNase Z</shortName>
        <ecNumber evidence="8">3.1.26.11</ecNumber>
    </recommendedName>
    <alternativeName>
        <fullName evidence="8">tRNA 3 endonuclease</fullName>
    </alternativeName>
    <alternativeName>
        <fullName evidence="8">tRNase Z</fullName>
    </alternativeName>
</protein>
<proteinExistence type="inferred from homology"/>
<comment type="similarity">
    <text evidence="8">Belongs to the RNase Z family.</text>
</comment>
<dbReference type="PANTHER" id="PTHR46018:SF2">
    <property type="entry name" value="ZINC PHOSPHODIESTERASE ELAC PROTEIN 1"/>
    <property type="match status" value="1"/>
</dbReference>
<dbReference type="Gene3D" id="3.60.15.10">
    <property type="entry name" value="Ribonuclease Z/Hydroxyacylglutathione hydrolase-like"/>
    <property type="match status" value="1"/>
</dbReference>
<dbReference type="Proteomes" id="UP000077407">
    <property type="component" value="Unassembled WGS sequence"/>
</dbReference>
<dbReference type="InterPro" id="IPR013471">
    <property type="entry name" value="RNase_Z/BN"/>
</dbReference>
<dbReference type="PATRIC" id="fig|1538.10.peg.1054"/>
<dbReference type="PANTHER" id="PTHR46018">
    <property type="entry name" value="ZINC PHOSPHODIESTERASE ELAC PROTEIN 1"/>
    <property type="match status" value="1"/>
</dbReference>
<dbReference type="CDD" id="cd07717">
    <property type="entry name" value="RNaseZ_ZiPD-like_MBL-fold"/>
    <property type="match status" value="1"/>
</dbReference>
<evidence type="ECO:0000256" key="4">
    <source>
        <dbReference type="ARBA" id="ARBA00022723"/>
    </source>
</evidence>
<dbReference type="EMBL" id="LITT01000005">
    <property type="protein sequence ID" value="OAA91593.1"/>
    <property type="molecule type" value="Genomic_DNA"/>
</dbReference>
<comment type="function">
    <text evidence="8">Zinc phosphodiesterase, which displays some tRNA 3'-processing endonuclease activity. Probably involved in tRNA maturation, by removing a 3'-trailer from precursor tRNA.</text>
</comment>
<evidence type="ECO:0000256" key="5">
    <source>
        <dbReference type="ARBA" id="ARBA00022759"/>
    </source>
</evidence>
<feature type="binding site" evidence="8">
    <location>
        <position position="207"/>
    </location>
    <ligand>
        <name>Zn(2+)</name>
        <dbReference type="ChEBI" id="CHEBI:29105"/>
        <label>2</label>
        <note>catalytic</note>
    </ligand>
</feature>
<keyword evidence="6 8" id="KW-0378">Hydrolase</keyword>
<keyword evidence="7 8" id="KW-0862">Zinc</keyword>
<dbReference type="NCBIfam" id="NF000801">
    <property type="entry name" value="PRK00055.1-3"/>
    <property type="match status" value="1"/>
</dbReference>
<evidence type="ECO:0000256" key="6">
    <source>
        <dbReference type="ARBA" id="ARBA00022801"/>
    </source>
</evidence>
<organism evidence="9 10">
    <name type="scientific">Clostridium ljungdahlii</name>
    <dbReference type="NCBI Taxonomy" id="1538"/>
    <lineage>
        <taxon>Bacteria</taxon>
        <taxon>Bacillati</taxon>
        <taxon>Bacillota</taxon>
        <taxon>Clostridia</taxon>
        <taxon>Eubacteriales</taxon>
        <taxon>Clostridiaceae</taxon>
        <taxon>Clostridium</taxon>
    </lineage>
</organism>
<dbReference type="SUPFAM" id="SSF56281">
    <property type="entry name" value="Metallo-hydrolase/oxidoreductase"/>
    <property type="match status" value="1"/>
</dbReference>
<dbReference type="GO" id="GO:0008270">
    <property type="term" value="F:zinc ion binding"/>
    <property type="evidence" value="ECO:0007669"/>
    <property type="project" value="UniProtKB-UniRule"/>
</dbReference>
<evidence type="ECO:0000256" key="1">
    <source>
        <dbReference type="ARBA" id="ARBA00011738"/>
    </source>
</evidence>
<feature type="binding site" evidence="8">
    <location>
        <position position="63"/>
    </location>
    <ligand>
        <name>Zn(2+)</name>
        <dbReference type="ChEBI" id="CHEBI:29105"/>
        <label>1</label>
        <note>catalytic</note>
    </ligand>
</feature>
<feature type="binding site" evidence="8">
    <location>
        <position position="207"/>
    </location>
    <ligand>
        <name>Zn(2+)</name>
        <dbReference type="ChEBI" id="CHEBI:29105"/>
        <label>1</label>
        <note>catalytic</note>
    </ligand>
</feature>
<dbReference type="OrthoDB" id="9800940at2"/>
<feature type="binding site" evidence="8">
    <location>
        <position position="139"/>
    </location>
    <ligand>
        <name>Zn(2+)</name>
        <dbReference type="ChEBI" id="CHEBI:29105"/>
        <label>1</label>
        <note>catalytic</note>
    </ligand>
</feature>
<keyword evidence="4 8" id="KW-0479">Metal-binding</keyword>
<evidence type="ECO:0000256" key="7">
    <source>
        <dbReference type="ARBA" id="ARBA00022833"/>
    </source>
</evidence>